<evidence type="ECO:0000313" key="2">
    <source>
        <dbReference type="Proteomes" id="UP000196331"/>
    </source>
</evidence>
<sequence>MIYHYSGELKRADYTLPHMAPNVGGLAVISKPIEYLRLWLIKEEKSVSPGFDGILKFNAWSGSYTKVSAFTKKSWKGIF</sequence>
<name>A0A1R4HV64_9GAMM</name>
<accession>A0A1R4HV64</accession>
<organism evidence="1 2">
    <name type="scientific">Halomonas citrativorans</name>
    <dbReference type="NCBI Taxonomy" id="2742612"/>
    <lineage>
        <taxon>Bacteria</taxon>
        <taxon>Pseudomonadati</taxon>
        <taxon>Pseudomonadota</taxon>
        <taxon>Gammaproteobacteria</taxon>
        <taxon>Oceanospirillales</taxon>
        <taxon>Halomonadaceae</taxon>
        <taxon>Halomonas</taxon>
    </lineage>
</organism>
<dbReference type="Proteomes" id="UP000196331">
    <property type="component" value="Unassembled WGS sequence"/>
</dbReference>
<protein>
    <submittedName>
        <fullName evidence="1">Uncharacterized protein</fullName>
    </submittedName>
</protein>
<dbReference type="EMBL" id="FUKM01000021">
    <property type="protein sequence ID" value="SJN11447.1"/>
    <property type="molecule type" value="Genomic_DNA"/>
</dbReference>
<comment type="caution">
    <text evidence="1">The sequence shown here is derived from an EMBL/GenBank/DDBJ whole genome shotgun (WGS) entry which is preliminary data.</text>
</comment>
<dbReference type="AlphaFoldDB" id="A0A1R4HV64"/>
<gene>
    <name evidence="1" type="ORF">CZ787_05940</name>
</gene>
<reference evidence="1 2" key="1">
    <citation type="submission" date="2017-02" db="EMBL/GenBank/DDBJ databases">
        <authorList>
            <person name="Dridi B."/>
        </authorList>
    </citation>
    <scope>NUCLEOTIDE SEQUENCE [LARGE SCALE GENOMIC DNA]</scope>
    <source>
        <strain evidence="1 2">JB380</strain>
    </source>
</reference>
<evidence type="ECO:0000313" key="1">
    <source>
        <dbReference type="EMBL" id="SJN11447.1"/>
    </source>
</evidence>
<proteinExistence type="predicted"/>